<sequence length="164" mass="19269">MHLKGKEKHFWRSHFNIGSLADIPLETDGFSGIDDETDDEFLFYITSRIPVIHQLYFKFTLITDEGVKYIGNIQKLKRLTLRDHKNITNESVPYLNKLVDLEYLDILKTKIQLEDLPGLSNLKNLKELYVTSENPDREYLLGHVITMKEILPNCVLYINYESYE</sequence>
<proteinExistence type="predicted"/>
<comment type="caution">
    <text evidence="1">The sequence shown here is derived from an EMBL/GenBank/DDBJ whole genome shotgun (WGS) entry which is preliminary data.</text>
</comment>
<reference evidence="1 2" key="1">
    <citation type="submission" date="2014-07" db="EMBL/GenBank/DDBJ databases">
        <title>Genome of Chryseobacterium luteum DSM 18605.</title>
        <authorList>
            <person name="Stropko S.J."/>
            <person name="Pipes S.E."/>
            <person name="Newman J.D."/>
        </authorList>
    </citation>
    <scope>NUCLEOTIDE SEQUENCE [LARGE SCALE GENOMIC DNA]</scope>
    <source>
        <strain evidence="1 2">DSM 18605</strain>
    </source>
</reference>
<name>A0A085YYA5_9FLAO</name>
<evidence type="ECO:0000313" key="1">
    <source>
        <dbReference type="EMBL" id="KFE97168.1"/>
    </source>
</evidence>
<accession>A0A085YYA5</accession>
<keyword evidence="2" id="KW-1185">Reference proteome</keyword>
<dbReference type="OrthoDB" id="758726at2"/>
<dbReference type="SUPFAM" id="SSF52047">
    <property type="entry name" value="RNI-like"/>
    <property type="match status" value="1"/>
</dbReference>
<gene>
    <name evidence="1" type="ORF">IX38_21145</name>
</gene>
<dbReference type="EMBL" id="JPRO01000028">
    <property type="protein sequence ID" value="KFE97168.1"/>
    <property type="molecule type" value="Genomic_DNA"/>
</dbReference>
<dbReference type="RefSeq" id="WP_034707754.1">
    <property type="nucleotide sequence ID" value="NZ_JPRO01000028.1"/>
</dbReference>
<dbReference type="InterPro" id="IPR032675">
    <property type="entry name" value="LRR_dom_sf"/>
</dbReference>
<dbReference type="AlphaFoldDB" id="A0A085YYA5"/>
<dbReference type="Gene3D" id="3.80.10.10">
    <property type="entry name" value="Ribonuclease Inhibitor"/>
    <property type="match status" value="1"/>
</dbReference>
<organism evidence="1 2">
    <name type="scientific">Chryseobacterium luteum</name>
    <dbReference type="NCBI Taxonomy" id="421531"/>
    <lineage>
        <taxon>Bacteria</taxon>
        <taxon>Pseudomonadati</taxon>
        <taxon>Bacteroidota</taxon>
        <taxon>Flavobacteriia</taxon>
        <taxon>Flavobacteriales</taxon>
        <taxon>Weeksellaceae</taxon>
        <taxon>Chryseobacterium group</taxon>
        <taxon>Chryseobacterium</taxon>
    </lineage>
</organism>
<evidence type="ECO:0000313" key="2">
    <source>
        <dbReference type="Proteomes" id="UP000028703"/>
    </source>
</evidence>
<protein>
    <submittedName>
        <fullName evidence="1">Uncharacterized protein</fullName>
    </submittedName>
</protein>
<dbReference type="Proteomes" id="UP000028703">
    <property type="component" value="Unassembled WGS sequence"/>
</dbReference>
<dbReference type="eggNOG" id="COG4886">
    <property type="taxonomic scope" value="Bacteria"/>
</dbReference>